<comment type="caution">
    <text evidence="2">The sequence shown here is derived from an EMBL/GenBank/DDBJ whole genome shotgun (WGS) entry which is preliminary data.</text>
</comment>
<dbReference type="RefSeq" id="XP_007765116.1">
    <property type="nucleotide sequence ID" value="XM_007766926.1"/>
</dbReference>
<reference evidence="3" key="1">
    <citation type="journal article" date="2012" name="Science">
        <title>The Paleozoic origin of enzymatic lignin decomposition reconstructed from 31 fungal genomes.</title>
        <authorList>
            <person name="Floudas D."/>
            <person name="Binder M."/>
            <person name="Riley R."/>
            <person name="Barry K."/>
            <person name="Blanchette R.A."/>
            <person name="Henrissat B."/>
            <person name="Martinez A.T."/>
            <person name="Otillar R."/>
            <person name="Spatafora J.W."/>
            <person name="Yadav J.S."/>
            <person name="Aerts A."/>
            <person name="Benoit I."/>
            <person name="Boyd A."/>
            <person name="Carlson A."/>
            <person name="Copeland A."/>
            <person name="Coutinho P.M."/>
            <person name="de Vries R.P."/>
            <person name="Ferreira P."/>
            <person name="Findley K."/>
            <person name="Foster B."/>
            <person name="Gaskell J."/>
            <person name="Glotzer D."/>
            <person name="Gorecki P."/>
            <person name="Heitman J."/>
            <person name="Hesse C."/>
            <person name="Hori C."/>
            <person name="Igarashi K."/>
            <person name="Jurgens J.A."/>
            <person name="Kallen N."/>
            <person name="Kersten P."/>
            <person name="Kohler A."/>
            <person name="Kuees U."/>
            <person name="Kumar T.K.A."/>
            <person name="Kuo A."/>
            <person name="LaButti K."/>
            <person name="Larrondo L.F."/>
            <person name="Lindquist E."/>
            <person name="Ling A."/>
            <person name="Lombard V."/>
            <person name="Lucas S."/>
            <person name="Lundell T."/>
            <person name="Martin R."/>
            <person name="McLaughlin D.J."/>
            <person name="Morgenstern I."/>
            <person name="Morin E."/>
            <person name="Murat C."/>
            <person name="Nagy L.G."/>
            <person name="Nolan M."/>
            <person name="Ohm R.A."/>
            <person name="Patyshakuliyeva A."/>
            <person name="Rokas A."/>
            <person name="Ruiz-Duenas F.J."/>
            <person name="Sabat G."/>
            <person name="Salamov A."/>
            <person name="Samejima M."/>
            <person name="Schmutz J."/>
            <person name="Slot J.C."/>
            <person name="St John F."/>
            <person name="Stenlid J."/>
            <person name="Sun H."/>
            <person name="Sun S."/>
            <person name="Syed K."/>
            <person name="Tsang A."/>
            <person name="Wiebenga A."/>
            <person name="Young D."/>
            <person name="Pisabarro A."/>
            <person name="Eastwood D.C."/>
            <person name="Martin F."/>
            <person name="Cullen D."/>
            <person name="Grigoriev I.V."/>
            <person name="Hibbett D.S."/>
        </authorList>
    </citation>
    <scope>NUCLEOTIDE SEQUENCE [LARGE SCALE GENOMIC DNA]</scope>
    <source>
        <strain evidence="3">RWD-64-598 SS2</strain>
    </source>
</reference>
<keyword evidence="3" id="KW-1185">Reference proteome</keyword>
<organism evidence="2 3">
    <name type="scientific">Coniophora puteana (strain RWD-64-598)</name>
    <name type="common">Brown rot fungus</name>
    <dbReference type="NCBI Taxonomy" id="741705"/>
    <lineage>
        <taxon>Eukaryota</taxon>
        <taxon>Fungi</taxon>
        <taxon>Dikarya</taxon>
        <taxon>Basidiomycota</taxon>
        <taxon>Agaricomycotina</taxon>
        <taxon>Agaricomycetes</taxon>
        <taxon>Agaricomycetidae</taxon>
        <taxon>Boletales</taxon>
        <taxon>Coniophorineae</taxon>
        <taxon>Coniophoraceae</taxon>
        <taxon>Coniophora</taxon>
    </lineage>
</organism>
<proteinExistence type="predicted"/>
<dbReference type="Proteomes" id="UP000053558">
    <property type="component" value="Unassembled WGS sequence"/>
</dbReference>
<evidence type="ECO:0000313" key="3">
    <source>
        <dbReference type="Proteomes" id="UP000053558"/>
    </source>
</evidence>
<dbReference type="KEGG" id="cput:CONPUDRAFT_162848"/>
<evidence type="ECO:0000256" key="1">
    <source>
        <dbReference type="SAM" id="MobiDB-lite"/>
    </source>
</evidence>
<dbReference type="GeneID" id="19204793"/>
<gene>
    <name evidence="2" type="ORF">CONPUDRAFT_162848</name>
</gene>
<dbReference type="EMBL" id="JH711574">
    <property type="protein sequence ID" value="EIW85709.1"/>
    <property type="molecule type" value="Genomic_DNA"/>
</dbReference>
<accession>A0A5M3N2U4</accession>
<dbReference type="InterPro" id="IPR032675">
    <property type="entry name" value="LRR_dom_sf"/>
</dbReference>
<feature type="region of interest" description="Disordered" evidence="1">
    <location>
        <begin position="606"/>
        <end position="648"/>
    </location>
</feature>
<sequence length="648" mass="72426">MSDWPRREGELPMLSYPTQYDLSQAPMVPTQELDSIIPVLNSLPDDLISKKRVFKPTVTPANCAGPSWVTIRYELLRHFQSEDWRFLNYRFNSVRVFRGASRLGIVGHRTRVPVRHEVAPEILQQLCSLPGGVKPFPNLEKIIWTAVDRDAFLLMRTLAGPSVTTIHLEGMSFVPDRCCWDAHDNVEEKDIDSDGVTLARTEACQRAIDVLGDLGRLCPSVRSFSWTDYSCNPYVTSAVSEAVRWWFLEDVSCGTLNMRVVQTLMTSRSLRRLEMFVPPHNGPTSIEPNWTIGQDFARLDSLRLLRGRRGFMDAVELLLAIRGAMHVKHFSAAVSTCSEVPDIGPLIIALSRSCRYTVLSSVSLEENFFSQEDCNAKVTLVSRAGFEITMQDLSPLFKFSNLTSLVIDTQRAIYLSYSDLRQLAGALPRLRVLQLNRTHGWRVRPWMTYRQLVALCTKDLPGLRVLALAINGKSRPDTCMGGSDTEALFGRGAAGQLEQLELLDSPVGDDVHAIARCLLALVARPEAFRVDFWRGRCIGEVSAVNEGWMEVERAVWELHEWAMGSRSAGIAEGRWHTRFRPVLPLPEGEVGGPAVPMLNVSSFPAPPVSRGMRPTLPRLETGVDARSGMMPGAGPSSTQPQSRSQRRK</sequence>
<evidence type="ECO:0000313" key="2">
    <source>
        <dbReference type="EMBL" id="EIW85709.1"/>
    </source>
</evidence>
<feature type="compositionally biased region" description="Low complexity" evidence="1">
    <location>
        <begin position="635"/>
        <end position="648"/>
    </location>
</feature>
<protein>
    <submittedName>
        <fullName evidence="2">Uncharacterized protein</fullName>
    </submittedName>
</protein>
<dbReference type="AlphaFoldDB" id="A0A5M3N2U4"/>
<dbReference type="Gene3D" id="3.80.10.10">
    <property type="entry name" value="Ribonuclease Inhibitor"/>
    <property type="match status" value="1"/>
</dbReference>
<name>A0A5M3N2U4_CONPW</name>